<organism evidence="1 2">
    <name type="scientific">Salipiger pallidus</name>
    <dbReference type="NCBI Taxonomy" id="1775170"/>
    <lineage>
        <taxon>Bacteria</taxon>
        <taxon>Pseudomonadati</taxon>
        <taxon>Pseudomonadota</taxon>
        <taxon>Alphaproteobacteria</taxon>
        <taxon>Rhodobacterales</taxon>
        <taxon>Roseobacteraceae</taxon>
        <taxon>Salipiger</taxon>
    </lineage>
</organism>
<reference evidence="1" key="1">
    <citation type="journal article" date="2014" name="Int. J. Syst. Evol. Microbiol.">
        <title>Complete genome sequence of Corynebacterium casei LMG S-19264T (=DSM 44701T), isolated from a smear-ripened cheese.</title>
        <authorList>
            <consortium name="US DOE Joint Genome Institute (JGI-PGF)"/>
            <person name="Walter F."/>
            <person name="Albersmeier A."/>
            <person name="Kalinowski J."/>
            <person name="Ruckert C."/>
        </authorList>
    </citation>
    <scope>NUCLEOTIDE SEQUENCE</scope>
    <source>
        <strain evidence="1">CGMCC 1.15762</strain>
    </source>
</reference>
<protein>
    <submittedName>
        <fullName evidence="1">Uncharacterized protein</fullName>
    </submittedName>
</protein>
<dbReference type="Proteomes" id="UP000617145">
    <property type="component" value="Unassembled WGS sequence"/>
</dbReference>
<sequence>MRVTPGQRTVWGAVYCASMWRARPDVHARVRAWILRIWTAKTRQGALLPASRIHHVEAQARPATWARREVPQAGSSVRAASFNLPAQPANPVRRAGRISEAVG</sequence>
<evidence type="ECO:0000313" key="2">
    <source>
        <dbReference type="Proteomes" id="UP000617145"/>
    </source>
</evidence>
<dbReference type="AlphaFoldDB" id="A0A8J2ZK64"/>
<keyword evidence="2" id="KW-1185">Reference proteome</keyword>
<evidence type="ECO:0000313" key="1">
    <source>
        <dbReference type="EMBL" id="GGG73026.1"/>
    </source>
</evidence>
<name>A0A8J2ZK64_9RHOB</name>
<comment type="caution">
    <text evidence="1">The sequence shown here is derived from an EMBL/GenBank/DDBJ whole genome shotgun (WGS) entry which is preliminary data.</text>
</comment>
<proteinExistence type="predicted"/>
<reference evidence="1" key="2">
    <citation type="submission" date="2020-09" db="EMBL/GenBank/DDBJ databases">
        <authorList>
            <person name="Sun Q."/>
            <person name="Zhou Y."/>
        </authorList>
    </citation>
    <scope>NUCLEOTIDE SEQUENCE</scope>
    <source>
        <strain evidence="1">CGMCC 1.15762</strain>
    </source>
</reference>
<dbReference type="EMBL" id="BMJV01000004">
    <property type="protein sequence ID" value="GGG73026.1"/>
    <property type="molecule type" value="Genomic_DNA"/>
</dbReference>
<gene>
    <name evidence="1" type="ORF">GCM10011415_21540</name>
</gene>
<accession>A0A8J2ZK64</accession>